<evidence type="ECO:0000313" key="2">
    <source>
        <dbReference type="Proteomes" id="UP001186041"/>
    </source>
</evidence>
<dbReference type="RefSeq" id="WP_317721438.1">
    <property type="nucleotide sequence ID" value="NZ_JAWLVK010000001.1"/>
</dbReference>
<proteinExistence type="predicted"/>
<gene>
    <name evidence="1" type="ORF">R4485_00910</name>
</gene>
<comment type="caution">
    <text evidence="1">The sequence shown here is derived from an EMBL/GenBank/DDBJ whole genome shotgun (WGS) entry which is preliminary data.</text>
</comment>
<dbReference type="Proteomes" id="UP001186041">
    <property type="component" value="Unassembled WGS sequence"/>
</dbReference>
<evidence type="ECO:0000313" key="1">
    <source>
        <dbReference type="EMBL" id="MDV7288720.1"/>
    </source>
</evidence>
<dbReference type="EMBL" id="JAWLVV010000001">
    <property type="protein sequence ID" value="MDV7288720.1"/>
    <property type="molecule type" value="Genomic_DNA"/>
</dbReference>
<protein>
    <submittedName>
        <fullName evidence="1">Uncharacterized protein</fullName>
    </submittedName>
</protein>
<accession>A0AAE5AB42</accession>
<organism evidence="1 2">
    <name type="scientific">Mycolicibacterium fortuitum</name>
    <name type="common">Mycobacterium fortuitum</name>
    <dbReference type="NCBI Taxonomy" id="1766"/>
    <lineage>
        <taxon>Bacteria</taxon>
        <taxon>Bacillati</taxon>
        <taxon>Actinomycetota</taxon>
        <taxon>Actinomycetes</taxon>
        <taxon>Mycobacteriales</taxon>
        <taxon>Mycobacteriaceae</taxon>
        <taxon>Mycolicibacterium</taxon>
    </lineage>
</organism>
<sequence length="120" mass="13277">MSDIVTRARELLAGITPGPWIAEYSGEQGNCVIPADAQSTREAVCVTRLYHQQADAEFIAAAPQLVADLTDGVEKLRQDYLKAIQDLEFHAGLLHNAENVAEWMREAARQHRVRLEAAHG</sequence>
<name>A0AAE5AB42_MYCFO</name>
<dbReference type="AlphaFoldDB" id="A0AAE5AB42"/>
<reference evidence="1" key="1">
    <citation type="submission" date="2023-10" db="EMBL/GenBank/DDBJ databases">
        <title>Mycolicibacterium fortuitum clinical isolates causing pulmonary infections in humans.</title>
        <authorList>
            <person name="Mejia-Ponce P.M."/>
            <person name="Zenteno-Cuevas R."/>
            <person name="Licona-Cassani C."/>
        </authorList>
    </citation>
    <scope>NUCLEOTIDE SEQUENCE</scope>
    <source>
        <strain evidence="1">M8</strain>
    </source>
</reference>